<dbReference type="AlphaFoldDB" id="X0RUY3"/>
<dbReference type="NCBIfam" id="TIGR01613">
    <property type="entry name" value="primase_Cterm"/>
    <property type="match status" value="1"/>
</dbReference>
<dbReference type="InterPro" id="IPR051620">
    <property type="entry name" value="ORF904-like_C"/>
</dbReference>
<name>X0RUY3_9ZZZZ</name>
<keyword evidence="3" id="KW-0067">ATP-binding</keyword>
<dbReference type="InterPro" id="IPR027417">
    <property type="entry name" value="P-loop_NTPase"/>
</dbReference>
<comment type="caution">
    <text evidence="5">The sequence shown here is derived from an EMBL/GenBank/DDBJ whole genome shotgun (WGS) entry which is preliminary data.</text>
</comment>
<dbReference type="GO" id="GO:0005524">
    <property type="term" value="F:ATP binding"/>
    <property type="evidence" value="ECO:0007669"/>
    <property type="project" value="UniProtKB-KW"/>
</dbReference>
<dbReference type="EMBL" id="BARS01009293">
    <property type="protein sequence ID" value="GAF72598.1"/>
    <property type="molecule type" value="Genomic_DNA"/>
</dbReference>
<evidence type="ECO:0000256" key="2">
    <source>
        <dbReference type="ARBA" id="ARBA00022801"/>
    </source>
</evidence>
<dbReference type="GO" id="GO:0016787">
    <property type="term" value="F:hydrolase activity"/>
    <property type="evidence" value="ECO:0007669"/>
    <property type="project" value="UniProtKB-KW"/>
</dbReference>
<evidence type="ECO:0000256" key="1">
    <source>
        <dbReference type="ARBA" id="ARBA00022741"/>
    </source>
</evidence>
<reference evidence="5" key="1">
    <citation type="journal article" date="2014" name="Front. Microbiol.">
        <title>High frequency of phylogenetically diverse reductive dehalogenase-homologous genes in deep subseafloor sedimentary metagenomes.</title>
        <authorList>
            <person name="Kawai M."/>
            <person name="Futagami T."/>
            <person name="Toyoda A."/>
            <person name="Takaki Y."/>
            <person name="Nishi S."/>
            <person name="Hori S."/>
            <person name="Arai W."/>
            <person name="Tsubouchi T."/>
            <person name="Morono Y."/>
            <person name="Uchiyama I."/>
            <person name="Ito T."/>
            <person name="Fujiyama A."/>
            <person name="Inagaki F."/>
            <person name="Takami H."/>
        </authorList>
    </citation>
    <scope>NUCLEOTIDE SEQUENCE</scope>
    <source>
        <strain evidence="5">Expedition CK06-06</strain>
    </source>
</reference>
<feature type="domain" description="SF3 helicase" evidence="4">
    <location>
        <begin position="46"/>
        <end position="202"/>
    </location>
</feature>
<dbReference type="InterPro" id="IPR014015">
    <property type="entry name" value="Helicase_SF3_DNA-vir"/>
</dbReference>
<dbReference type="Gene3D" id="3.40.50.300">
    <property type="entry name" value="P-loop containing nucleotide triphosphate hydrolases"/>
    <property type="match status" value="1"/>
</dbReference>
<keyword evidence="1" id="KW-0547">Nucleotide-binding</keyword>
<proteinExistence type="predicted"/>
<dbReference type="PANTHER" id="PTHR35372">
    <property type="entry name" value="ATP BINDING PROTEIN-RELATED"/>
    <property type="match status" value="1"/>
</dbReference>
<evidence type="ECO:0000259" key="4">
    <source>
        <dbReference type="PROSITE" id="PS51206"/>
    </source>
</evidence>
<dbReference type="PANTHER" id="PTHR35372:SF2">
    <property type="entry name" value="SF3 HELICASE DOMAIN-CONTAINING PROTEIN"/>
    <property type="match status" value="1"/>
</dbReference>
<keyword evidence="2" id="KW-0378">Hydrolase</keyword>
<dbReference type="Pfam" id="PF19263">
    <property type="entry name" value="DUF5906"/>
    <property type="match status" value="1"/>
</dbReference>
<evidence type="ECO:0000313" key="5">
    <source>
        <dbReference type="EMBL" id="GAF72598.1"/>
    </source>
</evidence>
<dbReference type="SUPFAM" id="SSF52540">
    <property type="entry name" value="P-loop containing nucleoside triphosphate hydrolases"/>
    <property type="match status" value="1"/>
</dbReference>
<dbReference type="InterPro" id="IPR045455">
    <property type="entry name" value="NrS-1_pol-like_helicase"/>
</dbReference>
<protein>
    <recommendedName>
        <fullName evidence="4">SF3 helicase domain-containing protein</fullName>
    </recommendedName>
</protein>
<dbReference type="PROSITE" id="PS51206">
    <property type="entry name" value="SF3_HELICASE_1"/>
    <property type="match status" value="1"/>
</dbReference>
<accession>X0RUY3</accession>
<feature type="non-terminal residue" evidence="5">
    <location>
        <position position="1"/>
    </location>
</feature>
<evidence type="ECO:0000256" key="3">
    <source>
        <dbReference type="ARBA" id="ARBA00022840"/>
    </source>
</evidence>
<dbReference type="InterPro" id="IPR006500">
    <property type="entry name" value="Helicase_put_C_phage/plasmid"/>
</dbReference>
<organism evidence="5">
    <name type="scientific">marine sediment metagenome</name>
    <dbReference type="NCBI Taxonomy" id="412755"/>
    <lineage>
        <taxon>unclassified sequences</taxon>
        <taxon>metagenomes</taxon>
        <taxon>ecological metagenomes</taxon>
    </lineage>
</organism>
<sequence length="337" mass="39746">DKFFPNTEYKEKLFCYEIPHLYDVSVENCPKFKNLLQQWLGPSNIVIPDDIFEMIGYSMTMNTDMKMAFFIYGPSNTGKTQFQRILEHIIGHQNRTNISLQRMCKNEFGTHGLQFKILNMVGDMSSLAINDVGRFKELTGDDTYSHAEIKNGKQYDFRAIVKIWYNGNDIPMLEEDDDAFYNRWTLVEFPIVFPMYDDGTIKKIWKQICEDPIEVKGIICEAISGLKRLMERNYFRFEIIENTKHVWKAKSEPLYAFIHEKCITGPHEKVLCSKFLEQVNSYFYHNSKRRITTPILTNQLEKYGIYKDRPKIDGVREYYYMGVGFKRKGEVDKYAVL</sequence>
<gene>
    <name evidence="5" type="ORF">S01H1_17505</name>
</gene>